<keyword evidence="1" id="KW-0472">Membrane</keyword>
<comment type="caution">
    <text evidence="3">The sequence shown here is derived from an EMBL/GenBank/DDBJ whole genome shotgun (WGS) entry which is preliminary data.</text>
</comment>
<feature type="domain" description="DUF4064" evidence="2">
    <location>
        <begin position="2"/>
        <end position="103"/>
    </location>
</feature>
<keyword evidence="1" id="KW-1133">Transmembrane helix</keyword>
<dbReference type="EMBL" id="JBHUHQ010000036">
    <property type="protein sequence ID" value="MFD2046418.1"/>
    <property type="molecule type" value="Genomic_DNA"/>
</dbReference>
<feature type="transmembrane region" description="Helical" evidence="1">
    <location>
        <begin position="7"/>
        <end position="30"/>
    </location>
</feature>
<feature type="transmembrane region" description="Helical" evidence="1">
    <location>
        <begin position="64"/>
        <end position="84"/>
    </location>
</feature>
<feature type="transmembrane region" description="Helical" evidence="1">
    <location>
        <begin position="96"/>
        <end position="122"/>
    </location>
</feature>
<evidence type="ECO:0000259" key="2">
    <source>
        <dbReference type="Pfam" id="PF13273"/>
    </source>
</evidence>
<keyword evidence="1" id="KW-0812">Transmembrane</keyword>
<evidence type="ECO:0000313" key="4">
    <source>
        <dbReference type="Proteomes" id="UP001597383"/>
    </source>
</evidence>
<reference evidence="4" key="1">
    <citation type="journal article" date="2019" name="Int. J. Syst. Evol. Microbiol.">
        <title>The Global Catalogue of Microorganisms (GCM) 10K type strain sequencing project: providing services to taxonomists for standard genome sequencing and annotation.</title>
        <authorList>
            <consortium name="The Broad Institute Genomics Platform"/>
            <consortium name="The Broad Institute Genome Sequencing Center for Infectious Disease"/>
            <person name="Wu L."/>
            <person name="Ma J."/>
        </authorList>
    </citation>
    <scope>NUCLEOTIDE SEQUENCE [LARGE SCALE GENOMIC DNA]</scope>
    <source>
        <strain evidence="4">R28</strain>
    </source>
</reference>
<evidence type="ECO:0000256" key="1">
    <source>
        <dbReference type="SAM" id="Phobius"/>
    </source>
</evidence>
<dbReference type="RefSeq" id="WP_377558394.1">
    <property type="nucleotide sequence ID" value="NZ_JBHUHQ010000036.1"/>
</dbReference>
<dbReference type="Proteomes" id="UP001597383">
    <property type="component" value="Unassembled WGS sequence"/>
</dbReference>
<accession>A0ABW4W4J8</accession>
<proteinExistence type="predicted"/>
<organism evidence="3 4">
    <name type="scientific">Ornithinibacillus salinisoli</name>
    <dbReference type="NCBI Taxonomy" id="1848459"/>
    <lineage>
        <taxon>Bacteria</taxon>
        <taxon>Bacillati</taxon>
        <taxon>Bacillota</taxon>
        <taxon>Bacilli</taxon>
        <taxon>Bacillales</taxon>
        <taxon>Bacillaceae</taxon>
        <taxon>Ornithinibacillus</taxon>
    </lineage>
</organism>
<protein>
    <submittedName>
        <fullName evidence="3">DUF4064 domain-containing protein</fullName>
    </submittedName>
</protein>
<evidence type="ECO:0000313" key="3">
    <source>
        <dbReference type="EMBL" id="MFD2046418.1"/>
    </source>
</evidence>
<dbReference type="Pfam" id="PF13273">
    <property type="entry name" value="DUF4064"/>
    <property type="match status" value="1"/>
</dbReference>
<keyword evidence="4" id="KW-1185">Reference proteome</keyword>
<sequence length="137" mass="14618">MKRTGEVILGIIGAFLYGILAFFGGLFLWLKNNPDLVQDMLNESPEDLGVSLNDMIATMGTGGVYLLVSSLIAIVLGIIAMFLLKGNKNPKIAGIIFIVTSVIFAVITVGAGIFAGILYLIAGIMCLVRKPKTLIEE</sequence>
<dbReference type="InterPro" id="IPR025273">
    <property type="entry name" value="DUF4064"/>
</dbReference>
<name>A0ABW4W4J8_9BACI</name>
<gene>
    <name evidence="3" type="ORF">ACFSJF_19285</name>
</gene>